<dbReference type="InterPro" id="IPR016131">
    <property type="entry name" value="Haemerythrin_Fe_BS"/>
</dbReference>
<sequence length="168" mass="20363">MPERILQWKEEYSIGEEEIDSQHKRLFEIAAGAFSIVSPSERAAKVKETIRRLVEYTRFHFDEEERFMKEELYPHLDTHKELHEEIIISMNAFMRRIPEMKIQELEKELAFSIQSWFIDHITQKDKQIQAWLQKSVALKDCWSGMRSMRLSMSRLMVPTKRFCWKPRR</sequence>
<dbReference type="NCBIfam" id="TIGR02481">
    <property type="entry name" value="hemeryth_dom"/>
    <property type="match status" value="1"/>
</dbReference>
<comment type="similarity">
    <text evidence="1">Belongs to the hemerythrin family.</text>
</comment>
<dbReference type="HOGENOM" id="CLU_086902_3_1_7"/>
<dbReference type="PANTHER" id="PTHR37164">
    <property type="entry name" value="BACTERIOHEMERYTHRIN"/>
    <property type="match status" value="1"/>
</dbReference>
<keyword evidence="2" id="KW-0813">Transport</keyword>
<feature type="domain" description="Hemerythrin-like" evidence="5">
    <location>
        <begin position="17"/>
        <end position="131"/>
    </location>
</feature>
<dbReference type="PANTHER" id="PTHR37164:SF1">
    <property type="entry name" value="BACTERIOHEMERYTHRIN"/>
    <property type="match status" value="1"/>
</dbReference>
<evidence type="ECO:0000256" key="4">
    <source>
        <dbReference type="ARBA" id="ARBA00023004"/>
    </source>
</evidence>
<dbReference type="InterPro" id="IPR012312">
    <property type="entry name" value="Hemerythrin-like"/>
</dbReference>
<dbReference type="SUPFAM" id="SSF47188">
    <property type="entry name" value="Hemerythrin-like"/>
    <property type="match status" value="1"/>
</dbReference>
<name>Q7MRA7_WOLSU</name>
<evidence type="ECO:0000256" key="1">
    <source>
        <dbReference type="ARBA" id="ARBA00010587"/>
    </source>
</evidence>
<gene>
    <name evidence="6" type="ordered locus">WS1527</name>
</gene>
<dbReference type="Pfam" id="PF01814">
    <property type="entry name" value="Hemerythrin"/>
    <property type="match status" value="1"/>
</dbReference>
<dbReference type="EMBL" id="BX571661">
    <property type="protein sequence ID" value="CAE10573.1"/>
    <property type="molecule type" value="Genomic_DNA"/>
</dbReference>
<dbReference type="Proteomes" id="UP000000422">
    <property type="component" value="Chromosome"/>
</dbReference>
<evidence type="ECO:0000256" key="3">
    <source>
        <dbReference type="ARBA" id="ARBA00022723"/>
    </source>
</evidence>
<evidence type="ECO:0000259" key="5">
    <source>
        <dbReference type="Pfam" id="PF01814"/>
    </source>
</evidence>
<evidence type="ECO:0000256" key="2">
    <source>
        <dbReference type="ARBA" id="ARBA00022621"/>
    </source>
</evidence>
<dbReference type="GO" id="GO:0005344">
    <property type="term" value="F:oxygen carrier activity"/>
    <property type="evidence" value="ECO:0007669"/>
    <property type="project" value="UniProtKB-KW"/>
</dbReference>
<dbReference type="NCBIfam" id="NF033749">
    <property type="entry name" value="bact_hemeryth"/>
    <property type="match status" value="1"/>
</dbReference>
<dbReference type="RefSeq" id="WP_011139357.1">
    <property type="nucleotide sequence ID" value="NC_005090.1"/>
</dbReference>
<keyword evidence="2" id="KW-0561">Oxygen transport</keyword>
<organism evidence="7">
    <name type="scientific">Wolinella succinogenes (strain ATCC 29543 / DSM 1740 / CCUG 13145 / JCM 31913 / LMG 7466 / NCTC 11488 / FDC 602W)</name>
    <name type="common">Vibrio succinogenes</name>
    <dbReference type="NCBI Taxonomy" id="273121"/>
    <lineage>
        <taxon>Bacteria</taxon>
        <taxon>Pseudomonadati</taxon>
        <taxon>Campylobacterota</taxon>
        <taxon>Epsilonproteobacteria</taxon>
        <taxon>Campylobacterales</taxon>
        <taxon>Helicobacteraceae</taxon>
        <taxon>Wolinella</taxon>
    </lineage>
</organism>
<keyword evidence="3" id="KW-0479">Metal-binding</keyword>
<dbReference type="InterPro" id="IPR035938">
    <property type="entry name" value="Hemerythrin-like_sf"/>
</dbReference>
<reference evidence="6 7" key="1">
    <citation type="journal article" date="2003" name="Proc. Natl. Acad. Sci. U.S.A.">
        <title>Complete genome sequence and analysis of Wolinella succinogenes.</title>
        <authorList>
            <person name="Baar C."/>
            <person name="Eppinger M."/>
            <person name="Raddatz G."/>
            <person name="Simon JM."/>
            <person name="Lanz C."/>
            <person name="Klimmek O."/>
            <person name="Nandakumar R."/>
            <person name="Gross R."/>
            <person name="Rosinus A."/>
            <person name="Keller H."/>
            <person name="Jagtap P."/>
            <person name="Linke B."/>
            <person name="Meyer F."/>
            <person name="Lederer H."/>
            <person name="Schuster S.C."/>
        </authorList>
    </citation>
    <scope>NUCLEOTIDE SEQUENCE [LARGE SCALE GENOMIC DNA]</scope>
    <source>
        <strain evidence="7">ATCC 29543 / DSM 1740 / CCUG 13145 / JCM 31913 / LMG 7466 / NCTC 11488 / FDC 602W</strain>
    </source>
</reference>
<evidence type="ECO:0000313" key="7">
    <source>
        <dbReference type="Proteomes" id="UP000000422"/>
    </source>
</evidence>
<accession>Q7MRA7</accession>
<dbReference type="InterPro" id="IPR050669">
    <property type="entry name" value="Hemerythrin"/>
</dbReference>
<dbReference type="PROSITE" id="PS00550">
    <property type="entry name" value="HEMERYTHRINS"/>
    <property type="match status" value="1"/>
</dbReference>
<dbReference type="KEGG" id="wsu:WS1527"/>
<keyword evidence="4" id="KW-0408">Iron</keyword>
<dbReference type="Gene3D" id="1.20.120.50">
    <property type="entry name" value="Hemerythrin-like"/>
    <property type="match status" value="1"/>
</dbReference>
<proteinExistence type="inferred from homology"/>
<dbReference type="GO" id="GO:0046872">
    <property type="term" value="F:metal ion binding"/>
    <property type="evidence" value="ECO:0007669"/>
    <property type="project" value="UniProtKB-KW"/>
</dbReference>
<evidence type="ECO:0000313" key="6">
    <source>
        <dbReference type="EMBL" id="CAE10573.1"/>
    </source>
</evidence>
<dbReference type="InterPro" id="IPR012827">
    <property type="entry name" value="Hemerythrin_metal-bd"/>
</dbReference>
<dbReference type="eggNOG" id="COG2703">
    <property type="taxonomic scope" value="Bacteria"/>
</dbReference>
<dbReference type="CDD" id="cd12107">
    <property type="entry name" value="Hemerythrin"/>
    <property type="match status" value="1"/>
</dbReference>
<dbReference type="AlphaFoldDB" id="Q7MRA7"/>
<keyword evidence="7" id="KW-1185">Reference proteome</keyword>
<protein>
    <recommendedName>
        <fullName evidence="5">Hemerythrin-like domain-containing protein</fullName>
    </recommendedName>
</protein>
<dbReference type="STRING" id="273121.WS1527"/>